<evidence type="ECO:0008006" key="9">
    <source>
        <dbReference type="Google" id="ProtNLM"/>
    </source>
</evidence>
<dbReference type="Proteomes" id="UP001178507">
    <property type="component" value="Unassembled WGS sequence"/>
</dbReference>
<keyword evidence="8" id="KW-1185">Reference proteome</keyword>
<keyword evidence="4" id="KW-0378">Hydrolase</keyword>
<dbReference type="PRINTS" id="PR00706">
    <property type="entry name" value="PYROGLUPTASE"/>
</dbReference>
<feature type="signal peptide" evidence="6">
    <location>
        <begin position="1"/>
        <end position="15"/>
    </location>
</feature>
<keyword evidence="6" id="KW-0732">Signal</keyword>
<evidence type="ECO:0000256" key="4">
    <source>
        <dbReference type="ARBA" id="ARBA00022801"/>
    </source>
</evidence>
<sequence length="216" mass="23961">MWARAFVGLLYAADADILLTGYNPWGNFSSNPSGDVAVLLNGSRVQNVMIRSVRVDVSEEGVLEAQGYVSEVGWDAIVHLGFENVAKGLKLETVAWNNRALNRGPVAPEGPQFLPTTGDLGAVALNTHNPHELWSRDAGDFFCNEIYYRTLYKIRQEKWRRCKGALVPSIFIHVPPVQQLPLEESAEFVKSLLGDLVHASGCPGQSSLRRWWHAYG</sequence>
<dbReference type="InterPro" id="IPR000816">
    <property type="entry name" value="Peptidase_C15"/>
</dbReference>
<evidence type="ECO:0000256" key="3">
    <source>
        <dbReference type="ARBA" id="ARBA00022670"/>
    </source>
</evidence>
<evidence type="ECO:0000313" key="8">
    <source>
        <dbReference type="Proteomes" id="UP001178507"/>
    </source>
</evidence>
<dbReference type="GO" id="GO:0005829">
    <property type="term" value="C:cytosol"/>
    <property type="evidence" value="ECO:0007669"/>
    <property type="project" value="InterPro"/>
</dbReference>
<keyword evidence="3" id="KW-0645">Protease</keyword>
<dbReference type="Gene3D" id="3.40.630.20">
    <property type="entry name" value="Peptidase C15, pyroglutamyl peptidase I-like"/>
    <property type="match status" value="1"/>
</dbReference>
<comment type="similarity">
    <text evidence="1">Belongs to the peptidase C15 family.</text>
</comment>
<evidence type="ECO:0000313" key="7">
    <source>
        <dbReference type="EMBL" id="CAJ1383733.1"/>
    </source>
</evidence>
<keyword evidence="2" id="KW-0963">Cytoplasm</keyword>
<dbReference type="Pfam" id="PF01470">
    <property type="entry name" value="Peptidase_C15"/>
    <property type="match status" value="1"/>
</dbReference>
<organism evidence="7 8">
    <name type="scientific">Effrenium voratum</name>
    <dbReference type="NCBI Taxonomy" id="2562239"/>
    <lineage>
        <taxon>Eukaryota</taxon>
        <taxon>Sar</taxon>
        <taxon>Alveolata</taxon>
        <taxon>Dinophyceae</taxon>
        <taxon>Suessiales</taxon>
        <taxon>Symbiodiniaceae</taxon>
        <taxon>Effrenium</taxon>
    </lineage>
</organism>
<evidence type="ECO:0000256" key="6">
    <source>
        <dbReference type="SAM" id="SignalP"/>
    </source>
</evidence>
<feature type="chain" id="PRO_5041354754" description="Pyrrolidone-carboxylate peptidase" evidence="6">
    <location>
        <begin position="16"/>
        <end position="216"/>
    </location>
</feature>
<protein>
    <recommendedName>
        <fullName evidence="9">Pyrrolidone-carboxylate peptidase</fullName>
    </recommendedName>
</protein>
<dbReference type="GO" id="GO:0016920">
    <property type="term" value="F:pyroglutamyl-peptidase activity"/>
    <property type="evidence" value="ECO:0007669"/>
    <property type="project" value="InterPro"/>
</dbReference>
<name>A0AA36MYY0_9DINO</name>
<evidence type="ECO:0000256" key="5">
    <source>
        <dbReference type="ARBA" id="ARBA00022807"/>
    </source>
</evidence>
<reference evidence="7" key="1">
    <citation type="submission" date="2023-08" db="EMBL/GenBank/DDBJ databases">
        <authorList>
            <person name="Chen Y."/>
            <person name="Shah S."/>
            <person name="Dougan E. K."/>
            <person name="Thang M."/>
            <person name="Chan C."/>
        </authorList>
    </citation>
    <scope>NUCLEOTIDE SEQUENCE</scope>
</reference>
<evidence type="ECO:0000256" key="2">
    <source>
        <dbReference type="ARBA" id="ARBA00022490"/>
    </source>
</evidence>
<proteinExistence type="inferred from homology"/>
<dbReference type="SUPFAM" id="SSF53182">
    <property type="entry name" value="Pyrrolidone carboxyl peptidase (pyroglutamate aminopeptidase)"/>
    <property type="match status" value="1"/>
</dbReference>
<comment type="caution">
    <text evidence="7">The sequence shown here is derived from an EMBL/GenBank/DDBJ whole genome shotgun (WGS) entry which is preliminary data.</text>
</comment>
<dbReference type="PANTHER" id="PTHR23402">
    <property type="entry name" value="PROTEASE FAMILY C15 PYROGLUTAMYL-PEPTIDASE I-RELATED"/>
    <property type="match status" value="1"/>
</dbReference>
<dbReference type="InterPro" id="IPR036440">
    <property type="entry name" value="Peptidase_C15-like_sf"/>
</dbReference>
<dbReference type="InterPro" id="IPR016125">
    <property type="entry name" value="Peptidase_C15-like"/>
</dbReference>
<gene>
    <name evidence="7" type="ORF">EVOR1521_LOCUS10766</name>
</gene>
<dbReference type="EMBL" id="CAUJNA010001046">
    <property type="protein sequence ID" value="CAJ1383733.1"/>
    <property type="molecule type" value="Genomic_DNA"/>
</dbReference>
<keyword evidence="5" id="KW-0788">Thiol protease</keyword>
<dbReference type="GO" id="GO:0006508">
    <property type="term" value="P:proteolysis"/>
    <property type="evidence" value="ECO:0007669"/>
    <property type="project" value="UniProtKB-KW"/>
</dbReference>
<dbReference type="PANTHER" id="PTHR23402:SF1">
    <property type="entry name" value="PYROGLUTAMYL-PEPTIDASE I"/>
    <property type="match status" value="1"/>
</dbReference>
<evidence type="ECO:0000256" key="1">
    <source>
        <dbReference type="ARBA" id="ARBA00006641"/>
    </source>
</evidence>
<accession>A0AA36MYY0</accession>
<dbReference type="AlphaFoldDB" id="A0AA36MYY0"/>